<evidence type="ECO:0000256" key="1">
    <source>
        <dbReference type="ARBA" id="ARBA00023125"/>
    </source>
</evidence>
<gene>
    <name evidence="5" type="ordered locus">TREPR_1853</name>
</gene>
<dbReference type="SUPFAM" id="SSF46894">
    <property type="entry name" value="C-terminal effector domain of the bipartite response regulators"/>
    <property type="match status" value="1"/>
</dbReference>
<dbReference type="OrthoDB" id="370587at2"/>
<name>F5YL73_TREPZ</name>
<dbReference type="EMBL" id="CP001843">
    <property type="protein sequence ID" value="AEF86479.1"/>
    <property type="molecule type" value="Genomic_DNA"/>
</dbReference>
<dbReference type="InterPro" id="IPR016032">
    <property type="entry name" value="Sig_transdc_resp-reg_C-effctor"/>
</dbReference>
<dbReference type="AlphaFoldDB" id="F5YL73"/>
<dbReference type="PANTHER" id="PTHR43214:SF44">
    <property type="entry name" value="TWO-COMPONENT RESPONSE REGULATOR"/>
    <property type="match status" value="1"/>
</dbReference>
<dbReference type="InterPro" id="IPR001789">
    <property type="entry name" value="Sig_transdc_resp-reg_receiver"/>
</dbReference>
<dbReference type="KEGG" id="tpi:TREPR_1853"/>
<accession>F5YL73</accession>
<dbReference type="GO" id="GO:0003677">
    <property type="term" value="F:DNA binding"/>
    <property type="evidence" value="ECO:0007669"/>
    <property type="project" value="UniProtKB-KW"/>
</dbReference>
<dbReference type="PROSITE" id="PS50043">
    <property type="entry name" value="HTH_LUXR_2"/>
    <property type="match status" value="1"/>
</dbReference>
<dbReference type="SMART" id="SM00421">
    <property type="entry name" value="HTH_LUXR"/>
    <property type="match status" value="1"/>
</dbReference>
<evidence type="ECO:0000313" key="6">
    <source>
        <dbReference type="Proteomes" id="UP000009223"/>
    </source>
</evidence>
<dbReference type="Gene3D" id="3.40.50.2300">
    <property type="match status" value="1"/>
</dbReference>
<dbReference type="eggNOG" id="COG2197">
    <property type="taxonomic scope" value="Bacteria"/>
</dbReference>
<dbReference type="HOGENOM" id="CLU_000445_90_1_12"/>
<dbReference type="STRING" id="545694.TREPR_1853"/>
<reference evidence="5 6" key="2">
    <citation type="journal article" date="2011" name="ISME J.">
        <title>RNA-seq reveals cooperative metabolic interactions between two termite-gut spirochete species in co-culture.</title>
        <authorList>
            <person name="Rosenthal A.Z."/>
            <person name="Matson E.G."/>
            <person name="Eldar A."/>
            <person name="Leadbetter J.R."/>
        </authorList>
    </citation>
    <scope>NUCLEOTIDE SEQUENCE [LARGE SCALE GENOMIC DNA]</scope>
    <source>
        <strain evidence="6">ATCC BAA-887 / DSM 12427 / ZAS-2</strain>
    </source>
</reference>
<comment type="caution">
    <text evidence="2">Lacks conserved residue(s) required for the propagation of feature annotation.</text>
</comment>
<feature type="domain" description="HTH luxR-type" evidence="3">
    <location>
        <begin position="159"/>
        <end position="219"/>
    </location>
</feature>
<dbReference type="GO" id="GO:0006355">
    <property type="term" value="P:regulation of DNA-templated transcription"/>
    <property type="evidence" value="ECO:0007669"/>
    <property type="project" value="InterPro"/>
</dbReference>
<evidence type="ECO:0000259" key="3">
    <source>
        <dbReference type="PROSITE" id="PS50043"/>
    </source>
</evidence>
<evidence type="ECO:0000259" key="4">
    <source>
        <dbReference type="PROSITE" id="PS50110"/>
    </source>
</evidence>
<organism evidence="5 6">
    <name type="scientific">Treponema primitia (strain ATCC BAA-887 / DSM 12427 / ZAS-2)</name>
    <dbReference type="NCBI Taxonomy" id="545694"/>
    <lineage>
        <taxon>Bacteria</taxon>
        <taxon>Pseudomonadati</taxon>
        <taxon>Spirochaetota</taxon>
        <taxon>Spirochaetia</taxon>
        <taxon>Spirochaetales</taxon>
        <taxon>Treponemataceae</taxon>
        <taxon>Treponema</taxon>
    </lineage>
</organism>
<dbReference type="PROSITE" id="PS50110">
    <property type="entry name" value="RESPONSE_REGULATORY"/>
    <property type="match status" value="1"/>
</dbReference>
<dbReference type="RefSeq" id="WP_015708285.1">
    <property type="nucleotide sequence ID" value="NC_015578.1"/>
</dbReference>
<proteinExistence type="predicted"/>
<dbReference type="Proteomes" id="UP000009223">
    <property type="component" value="Chromosome"/>
</dbReference>
<evidence type="ECO:0000313" key="5">
    <source>
        <dbReference type="EMBL" id="AEF86479.1"/>
    </source>
</evidence>
<dbReference type="SUPFAM" id="SSF52172">
    <property type="entry name" value="CheY-like"/>
    <property type="match status" value="1"/>
</dbReference>
<protein>
    <submittedName>
        <fullName evidence="5">Sigma-70, region 4 family</fullName>
    </submittedName>
</protein>
<dbReference type="InterPro" id="IPR011006">
    <property type="entry name" value="CheY-like_superfamily"/>
</dbReference>
<sequence length="219" mass="25262">MEQKDKDEYKRYRDALKRIGQKKTLVLIDSHTMFRELFVSWLIKTGERLWQTYDFSSGSEKLAALFEKKPPDYILLRMDFDMKEALDFLSLIEKQNTKARTVVYSDNTDYTHVRAAYYGSSGGFLSTNETTKDILHCFSAVEYGNKYIDVHNAQKMADAAEKVKSLLKKEQEVFTLVQQGFSNAEMAAQLGIGKHSVENYLSALYTKFGVENRKNLETL</sequence>
<dbReference type="PANTHER" id="PTHR43214">
    <property type="entry name" value="TWO-COMPONENT RESPONSE REGULATOR"/>
    <property type="match status" value="1"/>
</dbReference>
<dbReference type="PRINTS" id="PR00038">
    <property type="entry name" value="HTHLUXR"/>
</dbReference>
<evidence type="ECO:0000256" key="2">
    <source>
        <dbReference type="PROSITE-ProRule" id="PRU00169"/>
    </source>
</evidence>
<reference evidence="6" key="1">
    <citation type="submission" date="2009-12" db="EMBL/GenBank/DDBJ databases">
        <title>Complete sequence of Treponema primitia strain ZAS-2.</title>
        <authorList>
            <person name="Tetu S.G."/>
            <person name="Matson E."/>
            <person name="Ren Q."/>
            <person name="Seshadri R."/>
            <person name="Elbourne L."/>
            <person name="Hassan K.A."/>
            <person name="Durkin A."/>
            <person name="Radune D."/>
            <person name="Mohamoud Y."/>
            <person name="Shay R."/>
            <person name="Jin S."/>
            <person name="Zhang X."/>
            <person name="Lucey K."/>
            <person name="Ballor N.R."/>
            <person name="Ottesen E."/>
            <person name="Rosenthal R."/>
            <person name="Allen A."/>
            <person name="Leadbetter J.R."/>
            <person name="Paulsen I.T."/>
        </authorList>
    </citation>
    <scope>NUCLEOTIDE SEQUENCE [LARGE SCALE GENOMIC DNA]</scope>
    <source>
        <strain evidence="6">ATCC BAA-887 / DSM 12427 / ZAS-2</strain>
    </source>
</reference>
<keyword evidence="1" id="KW-0238">DNA-binding</keyword>
<feature type="domain" description="Response regulatory" evidence="4">
    <location>
        <begin position="24"/>
        <end position="142"/>
    </location>
</feature>
<dbReference type="InterPro" id="IPR039420">
    <property type="entry name" value="WalR-like"/>
</dbReference>
<dbReference type="Pfam" id="PF00196">
    <property type="entry name" value="GerE"/>
    <property type="match status" value="1"/>
</dbReference>
<keyword evidence="6" id="KW-1185">Reference proteome</keyword>
<dbReference type="InterPro" id="IPR000792">
    <property type="entry name" value="Tscrpt_reg_LuxR_C"/>
</dbReference>
<dbReference type="GO" id="GO:0000160">
    <property type="term" value="P:phosphorelay signal transduction system"/>
    <property type="evidence" value="ECO:0007669"/>
    <property type="project" value="InterPro"/>
</dbReference>